<gene>
    <name evidence="2" type="ORF">Tco_0706455</name>
</gene>
<evidence type="ECO:0000256" key="1">
    <source>
        <dbReference type="SAM" id="MobiDB-lite"/>
    </source>
</evidence>
<accession>A0ABQ4Y7F1</accession>
<organism evidence="2 3">
    <name type="scientific">Tanacetum coccineum</name>
    <dbReference type="NCBI Taxonomy" id="301880"/>
    <lineage>
        <taxon>Eukaryota</taxon>
        <taxon>Viridiplantae</taxon>
        <taxon>Streptophyta</taxon>
        <taxon>Embryophyta</taxon>
        <taxon>Tracheophyta</taxon>
        <taxon>Spermatophyta</taxon>
        <taxon>Magnoliopsida</taxon>
        <taxon>eudicotyledons</taxon>
        <taxon>Gunneridae</taxon>
        <taxon>Pentapetalae</taxon>
        <taxon>asterids</taxon>
        <taxon>campanulids</taxon>
        <taxon>Asterales</taxon>
        <taxon>Asteraceae</taxon>
        <taxon>Asteroideae</taxon>
        <taxon>Anthemideae</taxon>
        <taxon>Anthemidinae</taxon>
        <taxon>Tanacetum</taxon>
    </lineage>
</organism>
<keyword evidence="3" id="KW-1185">Reference proteome</keyword>
<comment type="caution">
    <text evidence="2">The sequence shown here is derived from an EMBL/GenBank/DDBJ whole genome shotgun (WGS) entry which is preliminary data.</text>
</comment>
<feature type="compositionally biased region" description="Basic and acidic residues" evidence="1">
    <location>
        <begin position="1"/>
        <end position="16"/>
    </location>
</feature>
<name>A0ABQ4Y7F1_9ASTR</name>
<feature type="region of interest" description="Disordered" evidence="1">
    <location>
        <begin position="1"/>
        <end position="26"/>
    </location>
</feature>
<dbReference type="Proteomes" id="UP001151760">
    <property type="component" value="Unassembled WGS sequence"/>
</dbReference>
<protein>
    <submittedName>
        <fullName evidence="2">Uncharacterized protein</fullName>
    </submittedName>
</protein>
<proteinExistence type="predicted"/>
<reference evidence="2" key="2">
    <citation type="submission" date="2022-01" db="EMBL/GenBank/DDBJ databases">
        <authorList>
            <person name="Yamashiro T."/>
            <person name="Shiraishi A."/>
            <person name="Satake H."/>
            <person name="Nakayama K."/>
        </authorList>
    </citation>
    <scope>NUCLEOTIDE SEQUENCE</scope>
</reference>
<evidence type="ECO:0000313" key="2">
    <source>
        <dbReference type="EMBL" id="GJS73614.1"/>
    </source>
</evidence>
<reference evidence="2" key="1">
    <citation type="journal article" date="2022" name="Int. J. Mol. Sci.">
        <title>Draft Genome of Tanacetum Coccineum: Genomic Comparison of Closely Related Tanacetum-Family Plants.</title>
        <authorList>
            <person name="Yamashiro T."/>
            <person name="Shiraishi A."/>
            <person name="Nakayama K."/>
            <person name="Satake H."/>
        </authorList>
    </citation>
    <scope>NUCLEOTIDE SEQUENCE</scope>
</reference>
<evidence type="ECO:0000313" key="3">
    <source>
        <dbReference type="Proteomes" id="UP001151760"/>
    </source>
</evidence>
<dbReference type="EMBL" id="BQNB010010167">
    <property type="protein sequence ID" value="GJS73614.1"/>
    <property type="molecule type" value="Genomic_DNA"/>
</dbReference>
<sequence>MKRVKDFVPMESDRSVPKISTGTEEEKELSEEELQKLIMIVLVEEVYVEALQVKYPIIDWEVYSEDTRKYWKIIRVGNDTEAFQTFDDMLKKFNRDDLDKLCSLVKERFSLTDPTDDKERTLWVELKRLFEHDIDDILWKLQRYMHDPLTWRLYDTCGVHHVSTDRGYDIFMLVEKDYPLTRGILTLMLCNKLQMDQYSEMADELLRKITQLSLMEAPQGDPESHGSDPRDEPVLPQVMILGLSHVQRQAFDFLQSLVGMIASVVVYECGDVILNLLRGNNTKDGVDGGTDDSDDGDDDDVVSLIFI</sequence>